<feature type="transmembrane region" description="Helical" evidence="1">
    <location>
        <begin position="142"/>
        <end position="162"/>
    </location>
</feature>
<dbReference type="RefSeq" id="WP_213102875.1">
    <property type="nucleotide sequence ID" value="NZ_JAGYPM010000003.1"/>
</dbReference>
<feature type="transmembrane region" description="Helical" evidence="1">
    <location>
        <begin position="76"/>
        <end position="101"/>
    </location>
</feature>
<dbReference type="PANTHER" id="PTHR41309:SF2">
    <property type="entry name" value="MEMBRANE PROTEIN"/>
    <property type="match status" value="1"/>
</dbReference>
<name>A0ABS5NUC8_9BACI</name>
<feature type="transmembrane region" description="Helical" evidence="1">
    <location>
        <begin position="35"/>
        <end position="51"/>
    </location>
</feature>
<dbReference type="EMBL" id="JAGYPM010000003">
    <property type="protein sequence ID" value="MBS4191442.1"/>
    <property type="molecule type" value="Genomic_DNA"/>
</dbReference>
<gene>
    <name evidence="2" type="ORF">KHA94_14730</name>
</gene>
<organism evidence="2 3">
    <name type="scientific">Cytobacillus citreus</name>
    <dbReference type="NCBI Taxonomy" id="2833586"/>
    <lineage>
        <taxon>Bacteria</taxon>
        <taxon>Bacillati</taxon>
        <taxon>Bacillota</taxon>
        <taxon>Bacilli</taxon>
        <taxon>Bacillales</taxon>
        <taxon>Bacillaceae</taxon>
        <taxon>Cytobacillus</taxon>
    </lineage>
</organism>
<keyword evidence="3" id="KW-1185">Reference proteome</keyword>
<evidence type="ECO:0000313" key="3">
    <source>
        <dbReference type="Proteomes" id="UP000681027"/>
    </source>
</evidence>
<accession>A0ABS5NUC8</accession>
<dbReference type="PANTHER" id="PTHR41309">
    <property type="entry name" value="MEMBRANE PROTEIN-RELATED"/>
    <property type="match status" value="1"/>
</dbReference>
<feature type="transmembrane region" description="Helical" evidence="1">
    <location>
        <begin position="113"/>
        <end position="133"/>
    </location>
</feature>
<reference evidence="2 3" key="1">
    <citation type="submission" date="2021-05" db="EMBL/GenBank/DDBJ databases">
        <title>Novel Bacillus species.</title>
        <authorList>
            <person name="Liu G."/>
        </authorList>
    </citation>
    <scope>NUCLEOTIDE SEQUENCE [LARGE SCALE GENOMIC DNA]</scope>
    <source>
        <strain evidence="2 3">FJAT-49705</strain>
    </source>
</reference>
<dbReference type="Proteomes" id="UP000681027">
    <property type="component" value="Unassembled WGS sequence"/>
</dbReference>
<keyword evidence="1" id="KW-1133">Transmembrane helix</keyword>
<sequence>MYSLILKDYLMLKRMLLLIVVIIAFFHILQNPPTLAISMAGIFFISSIGSFEDRSNSHIMLNSLPLNRKNIISSKYVGALIFGVFAVIMSVIFQAVFYFVFHIYDHPFPEVKHLFIGMLCILLFTSIYFPILYKFGEKYTRIVTMFLVIAVIAFGQIMMYVLKDQVYEIQQFLSQFTVNQLIFAGGLIIAIIYLVSWFCTIKIYEAKDF</sequence>
<dbReference type="Pfam" id="PF13346">
    <property type="entry name" value="ABC2_membrane_5"/>
    <property type="match status" value="1"/>
</dbReference>
<keyword evidence="1" id="KW-0812">Transmembrane</keyword>
<keyword evidence="1" id="KW-0472">Membrane</keyword>
<proteinExistence type="predicted"/>
<comment type="caution">
    <text evidence="2">The sequence shown here is derived from an EMBL/GenBank/DDBJ whole genome shotgun (WGS) entry which is preliminary data.</text>
</comment>
<evidence type="ECO:0000256" key="1">
    <source>
        <dbReference type="SAM" id="Phobius"/>
    </source>
</evidence>
<feature type="transmembrane region" description="Helical" evidence="1">
    <location>
        <begin position="12"/>
        <end position="29"/>
    </location>
</feature>
<protein>
    <submittedName>
        <fullName evidence="2">ABC-2 transporter permease</fullName>
    </submittedName>
</protein>
<feature type="transmembrane region" description="Helical" evidence="1">
    <location>
        <begin position="182"/>
        <end position="204"/>
    </location>
</feature>
<dbReference type="InterPro" id="IPR025699">
    <property type="entry name" value="ABC2_memb-like"/>
</dbReference>
<evidence type="ECO:0000313" key="2">
    <source>
        <dbReference type="EMBL" id="MBS4191442.1"/>
    </source>
</evidence>